<sequence>MAKLEVQVRHCFCCGLTPGSILIGLYTLFLYALLSGFAAWALSETKANGDKPIYEDCELDALGKSSENKKFKINSGQITVVMEDTSSYDCSFGMYTEEMKWQSDTRYVLLLFALCLYIPLIFASILLLAGICLSSEWLLIPWLILLPLDILRGLFSCLFIFLLSHGNLARIATGIFFLGLQFLHISLWIIVLAKFQRIHYRKRGNTLHDGSNGGHLHRSPQQPYAIYGPGTLVGPAHGPYPPVGPGGTYSPQPSRRFGDEYPQRYYDEGGGHRY</sequence>
<keyword evidence="2" id="KW-0812">Transmembrane</keyword>
<feature type="transmembrane region" description="Helical" evidence="2">
    <location>
        <begin position="21"/>
        <end position="42"/>
    </location>
</feature>
<organism evidence="3 4">
    <name type="scientific">Globodera rostochiensis</name>
    <name type="common">Golden nematode worm</name>
    <name type="synonym">Heterodera rostochiensis</name>
    <dbReference type="NCBI Taxonomy" id="31243"/>
    <lineage>
        <taxon>Eukaryota</taxon>
        <taxon>Metazoa</taxon>
        <taxon>Ecdysozoa</taxon>
        <taxon>Nematoda</taxon>
        <taxon>Chromadorea</taxon>
        <taxon>Rhabditida</taxon>
        <taxon>Tylenchina</taxon>
        <taxon>Tylenchomorpha</taxon>
        <taxon>Tylenchoidea</taxon>
        <taxon>Heteroderidae</taxon>
        <taxon>Heteroderinae</taxon>
        <taxon>Globodera</taxon>
    </lineage>
</organism>
<keyword evidence="2" id="KW-0472">Membrane</keyword>
<evidence type="ECO:0000313" key="3">
    <source>
        <dbReference type="Proteomes" id="UP000887572"/>
    </source>
</evidence>
<keyword evidence="2" id="KW-1133">Transmembrane helix</keyword>
<feature type="compositionally biased region" description="Basic and acidic residues" evidence="1">
    <location>
        <begin position="256"/>
        <end position="274"/>
    </location>
</feature>
<evidence type="ECO:0000313" key="4">
    <source>
        <dbReference type="WBParaSite" id="Gr19_v10_g15789.t1"/>
    </source>
</evidence>
<dbReference type="PANTHER" id="PTHR36694">
    <property type="entry name" value="PASIFLORA 1, ISOFORM A-RELATED"/>
    <property type="match status" value="1"/>
</dbReference>
<keyword evidence="3" id="KW-1185">Reference proteome</keyword>
<evidence type="ECO:0000256" key="2">
    <source>
        <dbReference type="SAM" id="Phobius"/>
    </source>
</evidence>
<dbReference type="AlphaFoldDB" id="A0A914HE59"/>
<dbReference type="PANTHER" id="PTHR36694:SF5">
    <property type="entry name" value="PROTEIN CBG13296"/>
    <property type="match status" value="1"/>
</dbReference>
<reference evidence="4" key="1">
    <citation type="submission" date="2022-11" db="UniProtKB">
        <authorList>
            <consortium name="WormBaseParasite"/>
        </authorList>
    </citation>
    <scope>IDENTIFICATION</scope>
</reference>
<protein>
    <submittedName>
        <fullName evidence="4">Uncharacterized protein</fullName>
    </submittedName>
</protein>
<feature type="transmembrane region" description="Helical" evidence="2">
    <location>
        <begin position="138"/>
        <end position="162"/>
    </location>
</feature>
<accession>A0A914HE59</accession>
<dbReference type="WBParaSite" id="Gr19_v10_g15789.t1">
    <property type="protein sequence ID" value="Gr19_v10_g15789.t1"/>
    <property type="gene ID" value="Gr19_v10_g15789"/>
</dbReference>
<dbReference type="Proteomes" id="UP000887572">
    <property type="component" value="Unplaced"/>
</dbReference>
<proteinExistence type="predicted"/>
<feature type="transmembrane region" description="Helical" evidence="2">
    <location>
        <begin position="168"/>
        <end position="193"/>
    </location>
</feature>
<evidence type="ECO:0000256" key="1">
    <source>
        <dbReference type="SAM" id="MobiDB-lite"/>
    </source>
</evidence>
<name>A0A914HE59_GLORO</name>
<feature type="transmembrane region" description="Helical" evidence="2">
    <location>
        <begin position="107"/>
        <end position="131"/>
    </location>
</feature>
<feature type="region of interest" description="Disordered" evidence="1">
    <location>
        <begin position="243"/>
        <end position="274"/>
    </location>
</feature>